<evidence type="ECO:0000313" key="2">
    <source>
        <dbReference type="Proteomes" id="UP000248606"/>
    </source>
</evidence>
<comment type="caution">
    <text evidence="1">The sequence shown here is derived from an EMBL/GenBank/DDBJ whole genome shotgun (WGS) entry which is preliminary data.</text>
</comment>
<evidence type="ECO:0000313" key="1">
    <source>
        <dbReference type="EMBL" id="PZP89249.1"/>
    </source>
</evidence>
<name>A0A2W5KIJ6_9ACTN</name>
<accession>A0A2W5KIJ6</accession>
<organism evidence="1 2">
    <name type="scientific">Lawsonella clevelandensis</name>
    <dbReference type="NCBI Taxonomy" id="1528099"/>
    <lineage>
        <taxon>Bacteria</taxon>
        <taxon>Bacillati</taxon>
        <taxon>Actinomycetota</taxon>
        <taxon>Actinomycetes</taxon>
        <taxon>Mycobacteriales</taxon>
        <taxon>Lawsonellaceae</taxon>
        <taxon>Lawsonella</taxon>
    </lineage>
</organism>
<proteinExistence type="predicted"/>
<dbReference type="Proteomes" id="UP000248606">
    <property type="component" value="Unassembled WGS sequence"/>
</dbReference>
<sequence length="410" mass="45624">MSVADIVPVALGLPSGDFITLWAPAWREDGEDWEAMLGLDEDLYGFATPAQLAAFLRSGAANDLQDHPSWEHTAHLPVLELDPDEEHSYDLVGVPELLSENPTEESVLELDDCFTMARTIGSICDIPEIEKFFRKHGDLGATSGGIDNFYGREGSREWTRIGKIISKHWDDVLNLIDELVTTPAVDASLVAAAEAELEEARALAAEREDADTAAGLLGDDDWEPDDDEDPFWASIGIDPVKIILPTGTRFTLRCYINDKPLFLGNDDHIFGFTSQRGMLRFLSEEPDHSMYKLPGWDQVVFQAGSGELNVRPTDDNIYSFVRLPKQIKNGPIDVDKNQLDLAVELLLDAEEYLDTNVVDPALDSSTRLGSYVESILDDDTDTDTPSEPYDDVVEEWDKLVDWLNGIVEKH</sequence>
<dbReference type="EMBL" id="QFOZ01000003">
    <property type="protein sequence ID" value="PZP89249.1"/>
    <property type="molecule type" value="Genomic_DNA"/>
</dbReference>
<dbReference type="RefSeq" id="WP_290598973.1">
    <property type="nucleotide sequence ID" value="NZ_JAPJOB010000004.1"/>
</dbReference>
<reference evidence="1 2" key="1">
    <citation type="submission" date="2017-08" db="EMBL/GenBank/DDBJ databases">
        <title>Infants hospitalized years apart are colonized by the same room-sourced microbial strains.</title>
        <authorList>
            <person name="Brooks B."/>
            <person name="Olm M.R."/>
            <person name="Firek B.A."/>
            <person name="Baker R."/>
            <person name="Thomas B.C."/>
            <person name="Morowitz M.J."/>
            <person name="Banfield J.F."/>
        </authorList>
    </citation>
    <scope>NUCLEOTIDE SEQUENCE [LARGE SCALE GENOMIC DNA]</scope>
    <source>
        <strain evidence="1">S2_006_000_R1_57</strain>
    </source>
</reference>
<gene>
    <name evidence="1" type="ORF">DI579_03325</name>
</gene>
<protein>
    <submittedName>
        <fullName evidence="1">Primosomal protein</fullName>
    </submittedName>
</protein>
<dbReference type="AlphaFoldDB" id="A0A2W5KIJ6"/>